<organism evidence="2 3">
    <name type="scientific">Piptocephalis cylindrospora</name>
    <dbReference type="NCBI Taxonomy" id="1907219"/>
    <lineage>
        <taxon>Eukaryota</taxon>
        <taxon>Fungi</taxon>
        <taxon>Fungi incertae sedis</taxon>
        <taxon>Zoopagomycota</taxon>
        <taxon>Zoopagomycotina</taxon>
        <taxon>Zoopagomycetes</taxon>
        <taxon>Zoopagales</taxon>
        <taxon>Piptocephalidaceae</taxon>
        <taxon>Piptocephalis</taxon>
    </lineage>
</organism>
<dbReference type="InterPro" id="IPR002925">
    <property type="entry name" value="Dienelactn_hydro"/>
</dbReference>
<protein>
    <submittedName>
        <fullName evidence="2">Dienelactone hydrolase</fullName>
    </submittedName>
</protein>
<proteinExistence type="predicted"/>
<dbReference type="Pfam" id="PF01738">
    <property type="entry name" value="DLH"/>
    <property type="match status" value="1"/>
</dbReference>
<evidence type="ECO:0000313" key="3">
    <source>
        <dbReference type="Proteomes" id="UP000267251"/>
    </source>
</evidence>
<reference evidence="3" key="1">
    <citation type="journal article" date="2018" name="Nat. Microbiol.">
        <title>Leveraging single-cell genomics to expand the fungal tree of life.</title>
        <authorList>
            <person name="Ahrendt S.R."/>
            <person name="Quandt C.A."/>
            <person name="Ciobanu D."/>
            <person name="Clum A."/>
            <person name="Salamov A."/>
            <person name="Andreopoulos B."/>
            <person name="Cheng J.F."/>
            <person name="Woyke T."/>
            <person name="Pelin A."/>
            <person name="Henrissat B."/>
            <person name="Reynolds N.K."/>
            <person name="Benny G.L."/>
            <person name="Smith M.E."/>
            <person name="James T.Y."/>
            <person name="Grigoriev I.V."/>
        </authorList>
    </citation>
    <scope>NUCLEOTIDE SEQUENCE [LARGE SCALE GENOMIC DNA]</scope>
</reference>
<name>A0A4P9Y6V7_9FUNG</name>
<dbReference type="GO" id="GO:0016787">
    <property type="term" value="F:hydrolase activity"/>
    <property type="evidence" value="ECO:0007669"/>
    <property type="project" value="UniProtKB-KW"/>
</dbReference>
<dbReference type="InterPro" id="IPR029058">
    <property type="entry name" value="AB_hydrolase_fold"/>
</dbReference>
<dbReference type="EMBL" id="KZ987835">
    <property type="protein sequence ID" value="RKP14434.1"/>
    <property type="molecule type" value="Genomic_DNA"/>
</dbReference>
<dbReference type="Proteomes" id="UP000267251">
    <property type="component" value="Unassembled WGS sequence"/>
</dbReference>
<dbReference type="SUPFAM" id="SSF53474">
    <property type="entry name" value="alpha/beta-Hydrolases"/>
    <property type="match status" value="1"/>
</dbReference>
<dbReference type="PANTHER" id="PTHR46623:SF6">
    <property type="entry name" value="ALPHA_BETA-HYDROLASES SUPERFAMILY PROTEIN"/>
    <property type="match status" value="1"/>
</dbReference>
<dbReference type="InterPro" id="IPR051049">
    <property type="entry name" value="Dienelactone_hydrolase-like"/>
</dbReference>
<gene>
    <name evidence="2" type="ORF">BJ684DRAFT_15239</name>
</gene>
<keyword evidence="2" id="KW-0378">Hydrolase</keyword>
<accession>A0A4P9Y6V7</accession>
<feature type="domain" description="Dienelactone hydrolase" evidence="1">
    <location>
        <begin position="14"/>
        <end position="220"/>
    </location>
</feature>
<sequence>MSLITYHRGNNNKGYYVKPSGEDTKVGLVVLQEWWGLNKQMEGLTERLAAEGLHALCPDLYHGRVASTADEAAHLMDGLDWGKAIEEIGEAVQYLKDHGSTKVVVTGFCMGGALANATAVLLAKDIAGAAPFYGVPPKSVADMTKAAVPIQAHFGAEDDMKGFSDRATQDQYEQNLKASGVDYKLYRYEGAGHAFMNEKRPEAYNSTASSQAFQRLIAFARAI</sequence>
<keyword evidence="3" id="KW-1185">Reference proteome</keyword>
<dbReference type="PANTHER" id="PTHR46623">
    <property type="entry name" value="CARBOXYMETHYLENEBUTENOLIDASE-RELATED"/>
    <property type="match status" value="1"/>
</dbReference>
<dbReference type="Gene3D" id="3.40.50.1820">
    <property type="entry name" value="alpha/beta hydrolase"/>
    <property type="match status" value="1"/>
</dbReference>
<evidence type="ECO:0000259" key="1">
    <source>
        <dbReference type="Pfam" id="PF01738"/>
    </source>
</evidence>
<evidence type="ECO:0000313" key="2">
    <source>
        <dbReference type="EMBL" id="RKP14434.1"/>
    </source>
</evidence>
<dbReference type="AlphaFoldDB" id="A0A4P9Y6V7"/>
<dbReference type="OrthoDB" id="17560at2759"/>